<feature type="compositionally biased region" description="Low complexity" evidence="1">
    <location>
        <begin position="259"/>
        <end position="284"/>
    </location>
</feature>
<dbReference type="STRING" id="400682.A0A1X7T660"/>
<protein>
    <recommendedName>
        <fullName evidence="3">Protein kinase domain-containing protein</fullName>
    </recommendedName>
</protein>
<dbReference type="OMA" id="RITYQER"/>
<reference evidence="2" key="1">
    <citation type="submission" date="2017-05" db="UniProtKB">
        <authorList>
            <consortium name="EnsemblMetazoa"/>
        </authorList>
    </citation>
    <scope>IDENTIFICATION</scope>
</reference>
<organism evidence="2">
    <name type="scientific">Amphimedon queenslandica</name>
    <name type="common">Sponge</name>
    <dbReference type="NCBI Taxonomy" id="400682"/>
    <lineage>
        <taxon>Eukaryota</taxon>
        <taxon>Metazoa</taxon>
        <taxon>Porifera</taxon>
        <taxon>Demospongiae</taxon>
        <taxon>Heteroscleromorpha</taxon>
        <taxon>Haplosclerida</taxon>
        <taxon>Niphatidae</taxon>
        <taxon>Amphimedon</taxon>
    </lineage>
</organism>
<dbReference type="eggNOG" id="ENOG502SAAM">
    <property type="taxonomic scope" value="Eukaryota"/>
</dbReference>
<proteinExistence type="predicted"/>
<sequence length="284" mass="32732">HLFISGAVFGEYVFVDRLVDPVWLVPQNEKAMIRIGRVFKALKYAIEEIKKYYRPIKDSQDQVNQPRFRFPVFKSFNRGKCRITYQERIKRHVFKGRLERDHKQPVDVIIKFTKRYCYKAHDLMYDKGYAPQLIHYQERVEGTEYTVVVVKYIHGIIHLDEYLKNNPRSKGLCMTDSQDALEALHDKFCHGKLTPNNIFVEFIGKKQYINIVNYKWAGRIGKAKFPFSANIPDGIKPGDPITKAQDRAQLKEIFDSTDSRTSSSASCTSSSTSSSALVSSTTSA</sequence>
<evidence type="ECO:0008006" key="3">
    <source>
        <dbReference type="Google" id="ProtNLM"/>
    </source>
</evidence>
<feature type="region of interest" description="Disordered" evidence="1">
    <location>
        <begin position="254"/>
        <end position="284"/>
    </location>
</feature>
<dbReference type="OrthoDB" id="2339265at2759"/>
<accession>A0A1X7T660</accession>
<dbReference type="AlphaFoldDB" id="A0A1X7T660"/>
<evidence type="ECO:0000256" key="1">
    <source>
        <dbReference type="SAM" id="MobiDB-lite"/>
    </source>
</evidence>
<evidence type="ECO:0000313" key="2">
    <source>
        <dbReference type="EnsemblMetazoa" id="Aqu2.1.10005_001"/>
    </source>
</evidence>
<dbReference type="EnsemblMetazoa" id="Aqu2.1.10005_001">
    <property type="protein sequence ID" value="Aqu2.1.10005_001"/>
    <property type="gene ID" value="Aqu2.1.10005"/>
</dbReference>
<name>A0A1X7T660_AMPQE</name>
<dbReference type="InParanoid" id="A0A1X7T660"/>